<sequence length="38" mass="4145">MLVMRHSVNFGTFEPAGPAELPSMQHAAPEPHHGVHAR</sequence>
<feature type="region of interest" description="Disordered" evidence="1">
    <location>
        <begin position="12"/>
        <end position="38"/>
    </location>
</feature>
<gene>
    <name evidence="2" type="ORF">STRTUCAR8_02280</name>
</gene>
<protein>
    <submittedName>
        <fullName evidence="2">Uncharacterized protein</fullName>
    </submittedName>
</protein>
<dbReference type="Proteomes" id="UP000010931">
    <property type="component" value="Unassembled WGS sequence"/>
</dbReference>
<evidence type="ECO:0000256" key="1">
    <source>
        <dbReference type="SAM" id="MobiDB-lite"/>
    </source>
</evidence>
<dbReference type="EMBL" id="AEJB01000037">
    <property type="protein sequence ID" value="ELP70814.1"/>
    <property type="molecule type" value="Genomic_DNA"/>
</dbReference>
<keyword evidence="3" id="KW-1185">Reference proteome</keyword>
<feature type="compositionally biased region" description="Basic and acidic residues" evidence="1">
    <location>
        <begin position="29"/>
        <end position="38"/>
    </location>
</feature>
<dbReference type="AlphaFoldDB" id="L7FI09"/>
<name>L7FI09_STRT8</name>
<reference evidence="2 3" key="1">
    <citation type="journal article" date="2011" name="Plasmid">
        <title>Streptomyces turgidiscabies Car8 contains a modular pathogenicity island that shares virulence genes with other actinobacterial plant pathogens.</title>
        <authorList>
            <person name="Huguet-Tapia J.C."/>
            <person name="Badger J.H."/>
            <person name="Loria R."/>
            <person name="Pettis G.S."/>
        </authorList>
    </citation>
    <scope>NUCLEOTIDE SEQUENCE [LARGE SCALE GENOMIC DNA]</scope>
    <source>
        <strain evidence="2 3">Car8</strain>
    </source>
</reference>
<comment type="caution">
    <text evidence="2">The sequence shown here is derived from an EMBL/GenBank/DDBJ whole genome shotgun (WGS) entry which is preliminary data.</text>
</comment>
<evidence type="ECO:0000313" key="3">
    <source>
        <dbReference type="Proteomes" id="UP000010931"/>
    </source>
</evidence>
<proteinExistence type="predicted"/>
<accession>L7FI09</accession>
<organism evidence="2 3">
    <name type="scientific">Streptomyces turgidiscabies (strain Car8)</name>
    <dbReference type="NCBI Taxonomy" id="698760"/>
    <lineage>
        <taxon>Bacteria</taxon>
        <taxon>Bacillati</taxon>
        <taxon>Actinomycetota</taxon>
        <taxon>Actinomycetes</taxon>
        <taxon>Kitasatosporales</taxon>
        <taxon>Streptomycetaceae</taxon>
        <taxon>Streptomyces</taxon>
    </lineage>
</organism>
<evidence type="ECO:0000313" key="2">
    <source>
        <dbReference type="EMBL" id="ELP70814.1"/>
    </source>
</evidence>